<evidence type="ECO:0000313" key="1">
    <source>
        <dbReference type="EMBL" id="KAI3788174.1"/>
    </source>
</evidence>
<reference evidence="1 2" key="2">
    <citation type="journal article" date="2022" name="Mol. Ecol. Resour.">
        <title>The genomes of chicory, endive, great burdock and yacon provide insights into Asteraceae paleo-polyploidization history and plant inulin production.</title>
        <authorList>
            <person name="Fan W."/>
            <person name="Wang S."/>
            <person name="Wang H."/>
            <person name="Wang A."/>
            <person name="Jiang F."/>
            <person name="Liu H."/>
            <person name="Zhao H."/>
            <person name="Xu D."/>
            <person name="Zhang Y."/>
        </authorList>
    </citation>
    <scope>NUCLEOTIDE SEQUENCE [LARGE SCALE GENOMIC DNA]</scope>
    <source>
        <strain evidence="2">cv. Punajuju</strain>
        <tissue evidence="1">Leaves</tissue>
    </source>
</reference>
<comment type="caution">
    <text evidence="1">The sequence shown here is derived from an EMBL/GenBank/DDBJ whole genome shotgun (WGS) entry which is preliminary data.</text>
</comment>
<accession>A0ACB9GXG8</accession>
<dbReference type="EMBL" id="CM042009">
    <property type="protein sequence ID" value="KAI3788174.1"/>
    <property type="molecule type" value="Genomic_DNA"/>
</dbReference>
<dbReference type="Proteomes" id="UP001055811">
    <property type="component" value="Linkage Group LG01"/>
</dbReference>
<name>A0ACB9GXG8_CICIN</name>
<proteinExistence type="predicted"/>
<sequence length="152" mass="17019">MLEEGLVNLLVVGFGESGRKASEIRILLARIEDSESFAPSVGELQRVECLRSLSEIAIALAERPARGDLTGEEVEELIEFLKSTWRILGITETIYHTCYVWVLFCQILQDVETISKATDEHPLALLGDETKKHLKKDATVFEFVNKSTEALP</sequence>
<keyword evidence="2" id="KW-1185">Reference proteome</keyword>
<protein>
    <submittedName>
        <fullName evidence="1">Uncharacterized protein</fullName>
    </submittedName>
</protein>
<evidence type="ECO:0000313" key="2">
    <source>
        <dbReference type="Proteomes" id="UP001055811"/>
    </source>
</evidence>
<organism evidence="1 2">
    <name type="scientific">Cichorium intybus</name>
    <name type="common">Chicory</name>
    <dbReference type="NCBI Taxonomy" id="13427"/>
    <lineage>
        <taxon>Eukaryota</taxon>
        <taxon>Viridiplantae</taxon>
        <taxon>Streptophyta</taxon>
        <taxon>Embryophyta</taxon>
        <taxon>Tracheophyta</taxon>
        <taxon>Spermatophyta</taxon>
        <taxon>Magnoliopsida</taxon>
        <taxon>eudicotyledons</taxon>
        <taxon>Gunneridae</taxon>
        <taxon>Pentapetalae</taxon>
        <taxon>asterids</taxon>
        <taxon>campanulids</taxon>
        <taxon>Asterales</taxon>
        <taxon>Asteraceae</taxon>
        <taxon>Cichorioideae</taxon>
        <taxon>Cichorieae</taxon>
        <taxon>Cichoriinae</taxon>
        <taxon>Cichorium</taxon>
    </lineage>
</organism>
<gene>
    <name evidence="1" type="ORF">L2E82_00889</name>
</gene>
<reference evidence="2" key="1">
    <citation type="journal article" date="2022" name="Mol. Ecol. Resour.">
        <title>The genomes of chicory, endive, great burdock and yacon provide insights into Asteraceae palaeo-polyploidization history and plant inulin production.</title>
        <authorList>
            <person name="Fan W."/>
            <person name="Wang S."/>
            <person name="Wang H."/>
            <person name="Wang A."/>
            <person name="Jiang F."/>
            <person name="Liu H."/>
            <person name="Zhao H."/>
            <person name="Xu D."/>
            <person name="Zhang Y."/>
        </authorList>
    </citation>
    <scope>NUCLEOTIDE SEQUENCE [LARGE SCALE GENOMIC DNA]</scope>
    <source>
        <strain evidence="2">cv. Punajuju</strain>
    </source>
</reference>